<evidence type="ECO:0000256" key="1">
    <source>
        <dbReference type="SAM" id="Phobius"/>
    </source>
</evidence>
<keyword evidence="1" id="KW-1133">Transmembrane helix</keyword>
<dbReference type="AlphaFoldDB" id="A0A5N5SUL1"/>
<feature type="transmembrane region" description="Helical" evidence="1">
    <location>
        <begin position="136"/>
        <end position="156"/>
    </location>
</feature>
<dbReference type="EMBL" id="SEYY01020393">
    <property type="protein sequence ID" value="KAB7497339.1"/>
    <property type="molecule type" value="Genomic_DNA"/>
</dbReference>
<dbReference type="Proteomes" id="UP000326759">
    <property type="component" value="Unassembled WGS sequence"/>
</dbReference>
<reference evidence="2 3" key="1">
    <citation type="journal article" date="2019" name="PLoS Biol.">
        <title>Sex chromosomes control vertical transmission of feminizing Wolbachia symbionts in an isopod.</title>
        <authorList>
            <person name="Becking T."/>
            <person name="Chebbi M.A."/>
            <person name="Giraud I."/>
            <person name="Moumen B."/>
            <person name="Laverre T."/>
            <person name="Caubet Y."/>
            <person name="Peccoud J."/>
            <person name="Gilbert C."/>
            <person name="Cordaux R."/>
        </authorList>
    </citation>
    <scope>NUCLEOTIDE SEQUENCE [LARGE SCALE GENOMIC DNA]</scope>
    <source>
        <strain evidence="2">ANa2</strain>
        <tissue evidence="2">Whole body excluding digestive tract and cuticle</tissue>
    </source>
</reference>
<gene>
    <name evidence="2" type="ORF">Anas_07183</name>
</gene>
<comment type="caution">
    <text evidence="2">The sequence shown here is derived from an EMBL/GenBank/DDBJ whole genome shotgun (WGS) entry which is preliminary data.</text>
</comment>
<sequence length="164" mass="18530">MFPLFSGVRLYSHENTVLIILRILCQYPRGYGVRSFEDSANILLEAVSISLRTLNKPKDPILVILQKIRWSNVDVLGDGRGISKTEKKNLEKTNKLNIHLNSLSLGFVSLSLGFVSLSFGIHWPCVGYSVGLSLRILWSFFGRFVSLSLEFIFYIFSGVNENLV</sequence>
<keyword evidence="1" id="KW-0472">Membrane</keyword>
<proteinExistence type="predicted"/>
<evidence type="ECO:0000313" key="2">
    <source>
        <dbReference type="EMBL" id="KAB7497339.1"/>
    </source>
</evidence>
<protein>
    <submittedName>
        <fullName evidence="2">Uncharacterized protein</fullName>
    </submittedName>
</protein>
<keyword evidence="1" id="KW-0812">Transmembrane</keyword>
<keyword evidence="3" id="KW-1185">Reference proteome</keyword>
<accession>A0A5N5SUL1</accession>
<evidence type="ECO:0000313" key="3">
    <source>
        <dbReference type="Proteomes" id="UP000326759"/>
    </source>
</evidence>
<feature type="transmembrane region" description="Helical" evidence="1">
    <location>
        <begin position="102"/>
        <end position="124"/>
    </location>
</feature>
<organism evidence="2 3">
    <name type="scientific">Armadillidium nasatum</name>
    <dbReference type="NCBI Taxonomy" id="96803"/>
    <lineage>
        <taxon>Eukaryota</taxon>
        <taxon>Metazoa</taxon>
        <taxon>Ecdysozoa</taxon>
        <taxon>Arthropoda</taxon>
        <taxon>Crustacea</taxon>
        <taxon>Multicrustacea</taxon>
        <taxon>Malacostraca</taxon>
        <taxon>Eumalacostraca</taxon>
        <taxon>Peracarida</taxon>
        <taxon>Isopoda</taxon>
        <taxon>Oniscidea</taxon>
        <taxon>Crinocheta</taxon>
        <taxon>Armadillidiidae</taxon>
        <taxon>Armadillidium</taxon>
    </lineage>
</organism>
<name>A0A5N5SUL1_9CRUS</name>